<evidence type="ECO:0000256" key="2">
    <source>
        <dbReference type="ARBA" id="ARBA00009749"/>
    </source>
</evidence>
<feature type="transmembrane region" description="Helical" evidence="10">
    <location>
        <begin position="176"/>
        <end position="196"/>
    </location>
</feature>
<evidence type="ECO:0000256" key="5">
    <source>
        <dbReference type="ARBA" id="ARBA00022842"/>
    </source>
</evidence>
<dbReference type="PANTHER" id="PTHR16228:SF7">
    <property type="entry name" value="SLC41A_MGTE INTEGRAL MEMBRANE DOMAIN-CONTAINING PROTEIN"/>
    <property type="match status" value="1"/>
</dbReference>
<evidence type="ECO:0000256" key="3">
    <source>
        <dbReference type="ARBA" id="ARBA00022448"/>
    </source>
</evidence>
<gene>
    <name evidence="12" type="ORF">LAESUDRAFT_738195</name>
</gene>
<evidence type="ECO:0000256" key="6">
    <source>
        <dbReference type="ARBA" id="ARBA00022989"/>
    </source>
</evidence>
<keyword evidence="3" id="KW-0813">Transport</keyword>
<feature type="transmembrane region" description="Helical" evidence="10">
    <location>
        <begin position="259"/>
        <end position="286"/>
    </location>
</feature>
<dbReference type="SUPFAM" id="SSF161093">
    <property type="entry name" value="MgtE membrane domain-like"/>
    <property type="match status" value="2"/>
</dbReference>
<evidence type="ECO:0000256" key="8">
    <source>
        <dbReference type="ARBA" id="ARBA00023136"/>
    </source>
</evidence>
<dbReference type="InterPro" id="IPR045349">
    <property type="entry name" value="SLC41A1-3"/>
</dbReference>
<dbReference type="OrthoDB" id="666972at2759"/>
<keyword evidence="8 10" id="KW-0472">Membrane</keyword>
<keyword evidence="4 10" id="KW-0812">Transmembrane</keyword>
<dbReference type="Pfam" id="PF01769">
    <property type="entry name" value="MgtE"/>
    <property type="match status" value="2"/>
</dbReference>
<evidence type="ECO:0000313" key="12">
    <source>
        <dbReference type="EMBL" id="KZT03473.1"/>
    </source>
</evidence>
<reference evidence="12 13" key="1">
    <citation type="journal article" date="2016" name="Mol. Biol. Evol.">
        <title>Comparative Genomics of Early-Diverging Mushroom-Forming Fungi Provides Insights into the Origins of Lignocellulose Decay Capabilities.</title>
        <authorList>
            <person name="Nagy L.G."/>
            <person name="Riley R."/>
            <person name="Tritt A."/>
            <person name="Adam C."/>
            <person name="Daum C."/>
            <person name="Floudas D."/>
            <person name="Sun H."/>
            <person name="Yadav J.S."/>
            <person name="Pangilinan J."/>
            <person name="Larsson K.H."/>
            <person name="Matsuura K."/>
            <person name="Barry K."/>
            <person name="Labutti K."/>
            <person name="Kuo R."/>
            <person name="Ohm R.A."/>
            <person name="Bhattacharya S.S."/>
            <person name="Shirouzu T."/>
            <person name="Yoshinaga Y."/>
            <person name="Martin F.M."/>
            <person name="Grigoriev I.V."/>
            <person name="Hibbett D.S."/>
        </authorList>
    </citation>
    <scope>NUCLEOTIDE SEQUENCE [LARGE SCALE GENOMIC DNA]</scope>
    <source>
        <strain evidence="12 13">93-53</strain>
    </source>
</reference>
<feature type="transmembrane region" description="Helical" evidence="10">
    <location>
        <begin position="298"/>
        <end position="318"/>
    </location>
</feature>
<feature type="transmembrane region" description="Helical" evidence="10">
    <location>
        <begin position="362"/>
        <end position="383"/>
    </location>
</feature>
<dbReference type="GO" id="GO:0005886">
    <property type="term" value="C:plasma membrane"/>
    <property type="evidence" value="ECO:0007669"/>
    <property type="project" value="TreeGrafter"/>
</dbReference>
<feature type="transmembrane region" description="Helical" evidence="10">
    <location>
        <begin position="438"/>
        <end position="461"/>
    </location>
</feature>
<dbReference type="AlphaFoldDB" id="A0A165CUY7"/>
<feature type="domain" description="SLC41A/MgtE integral membrane" evidence="11">
    <location>
        <begin position="396"/>
        <end position="526"/>
    </location>
</feature>
<keyword evidence="13" id="KW-1185">Reference proteome</keyword>
<keyword evidence="5" id="KW-0460">Magnesium</keyword>
<feature type="transmembrane region" description="Helical" evidence="10">
    <location>
        <begin position="513"/>
        <end position="533"/>
    </location>
</feature>
<name>A0A165CUY7_9APHY</name>
<sequence length="543" mass="58429">MKFSESPPESPWASPDSIELAEFDEVGVTSDRHHRNSFRRDSAFPDLVDEGDEEDSDGEDKGDRALLGSHARVVSPSPPTYKPSTWAQVRSIVIETFPTLLLTTTGLLFTGNLLNKISHWKAMSRVDELIMIIPVVLNLKGNLEMNLSARLGTAANVGELDKPETRRALILGNLTLLQVQAAVVSFVAACVSYVLGRIVSSQSAEQSVEVMMGNLTSLSNATLSDNLHGRLYARVLHESRKPLPALPQTGKKISGASEFIMVASAAMCSTALSSVVLGSFMCGLVVLCRRFGLDPDNIAPPVAGCLGDMVTLSILGVVSVLQVRMVDTPVPLILVILLTIAAIGWTVVVRRNPHVRHLVTEGWPPLIAAMIISSGTGLVLDAFVSRYRGFALIAVVITGVPGSVGAIFISRLSTALHAAAMVLLPSNVDHKPHPSGRLVMITLLAVSFPIQILFVGMLYAFGWLHLSIVFAVMEVIFFALAVVISLFLAQAATNLLWKWKLDPDMYALPLHSAFMDLVGQLLLVVCYEVAALLGSKVRSPSAS</sequence>
<evidence type="ECO:0000256" key="10">
    <source>
        <dbReference type="SAM" id="Phobius"/>
    </source>
</evidence>
<organism evidence="12 13">
    <name type="scientific">Laetiporus sulphureus 93-53</name>
    <dbReference type="NCBI Taxonomy" id="1314785"/>
    <lineage>
        <taxon>Eukaryota</taxon>
        <taxon>Fungi</taxon>
        <taxon>Dikarya</taxon>
        <taxon>Basidiomycota</taxon>
        <taxon>Agaricomycotina</taxon>
        <taxon>Agaricomycetes</taxon>
        <taxon>Polyporales</taxon>
        <taxon>Laetiporus</taxon>
    </lineage>
</organism>
<keyword evidence="7" id="KW-0406">Ion transport</keyword>
<feature type="transmembrane region" description="Helical" evidence="10">
    <location>
        <begin position="330"/>
        <end position="350"/>
    </location>
</feature>
<dbReference type="InParanoid" id="A0A165CUY7"/>
<feature type="transmembrane region" description="Helical" evidence="10">
    <location>
        <begin position="468"/>
        <end position="493"/>
    </location>
</feature>
<protein>
    <recommendedName>
        <fullName evidence="11">SLC41A/MgtE integral membrane domain-containing protein</fullName>
    </recommendedName>
</protein>
<comment type="subcellular location">
    <subcellularLocation>
        <location evidence="1">Membrane</location>
        <topology evidence="1">Multi-pass membrane protein</topology>
    </subcellularLocation>
</comment>
<dbReference type="GeneID" id="63827895"/>
<dbReference type="Gene3D" id="1.10.357.20">
    <property type="entry name" value="SLC41 divalent cation transporters, integral membrane domain"/>
    <property type="match status" value="2"/>
</dbReference>
<dbReference type="RefSeq" id="XP_040761213.1">
    <property type="nucleotide sequence ID" value="XM_040910866.1"/>
</dbReference>
<comment type="similarity">
    <text evidence="2">Belongs to the SLC41A transporter family.</text>
</comment>
<evidence type="ECO:0000256" key="9">
    <source>
        <dbReference type="SAM" id="MobiDB-lite"/>
    </source>
</evidence>
<feature type="domain" description="SLC41A/MgtE integral membrane" evidence="11">
    <location>
        <begin position="133"/>
        <end position="315"/>
    </location>
</feature>
<keyword evidence="6 10" id="KW-1133">Transmembrane helix</keyword>
<feature type="region of interest" description="Disordered" evidence="9">
    <location>
        <begin position="29"/>
        <end position="79"/>
    </location>
</feature>
<dbReference type="GO" id="GO:0008324">
    <property type="term" value="F:monoatomic cation transmembrane transporter activity"/>
    <property type="evidence" value="ECO:0007669"/>
    <property type="project" value="InterPro"/>
</dbReference>
<evidence type="ECO:0000259" key="11">
    <source>
        <dbReference type="Pfam" id="PF01769"/>
    </source>
</evidence>
<proteinExistence type="inferred from homology"/>
<dbReference type="PANTHER" id="PTHR16228">
    <property type="entry name" value="DIVALENT CATION TRANSPORTER SOLUTE CARRIER FAMILY 41"/>
    <property type="match status" value="1"/>
</dbReference>
<evidence type="ECO:0000256" key="4">
    <source>
        <dbReference type="ARBA" id="ARBA00022692"/>
    </source>
</evidence>
<accession>A0A165CUY7</accession>
<dbReference type="Proteomes" id="UP000076871">
    <property type="component" value="Unassembled WGS sequence"/>
</dbReference>
<evidence type="ECO:0000313" key="13">
    <source>
        <dbReference type="Proteomes" id="UP000076871"/>
    </source>
</evidence>
<feature type="transmembrane region" description="Helical" evidence="10">
    <location>
        <begin position="390"/>
        <end position="418"/>
    </location>
</feature>
<dbReference type="InterPro" id="IPR036739">
    <property type="entry name" value="SLC41_membr_dom_sf"/>
</dbReference>
<dbReference type="InterPro" id="IPR006667">
    <property type="entry name" value="SLC41_membr_dom"/>
</dbReference>
<feature type="compositionally biased region" description="Acidic residues" evidence="9">
    <location>
        <begin position="47"/>
        <end position="58"/>
    </location>
</feature>
<evidence type="ECO:0000256" key="7">
    <source>
        <dbReference type="ARBA" id="ARBA00023065"/>
    </source>
</evidence>
<evidence type="ECO:0000256" key="1">
    <source>
        <dbReference type="ARBA" id="ARBA00004141"/>
    </source>
</evidence>
<dbReference type="EMBL" id="KV427643">
    <property type="protein sequence ID" value="KZT03473.1"/>
    <property type="molecule type" value="Genomic_DNA"/>
</dbReference>